<dbReference type="Proteomes" id="UP001488838">
    <property type="component" value="Unassembled WGS sequence"/>
</dbReference>
<reference evidence="1 2" key="1">
    <citation type="journal article" date="2023" name="bioRxiv">
        <title>Conserved and derived expression patterns and positive selection on dental genes reveal complex evolutionary context of ever-growing rodent molars.</title>
        <authorList>
            <person name="Calamari Z.T."/>
            <person name="Song A."/>
            <person name="Cohen E."/>
            <person name="Akter M."/>
            <person name="Roy R.D."/>
            <person name="Hallikas O."/>
            <person name="Christensen M.M."/>
            <person name="Li P."/>
            <person name="Marangoni P."/>
            <person name="Jernvall J."/>
            <person name="Klein O.D."/>
        </authorList>
    </citation>
    <scope>NUCLEOTIDE SEQUENCE [LARGE SCALE GENOMIC DNA]</scope>
    <source>
        <strain evidence="1">V071</strain>
    </source>
</reference>
<protein>
    <submittedName>
        <fullName evidence="1">Uncharacterized protein</fullName>
    </submittedName>
</protein>
<gene>
    <name evidence="1" type="ORF">U0070_008608</name>
</gene>
<organism evidence="1 2">
    <name type="scientific">Myodes glareolus</name>
    <name type="common">Bank vole</name>
    <name type="synonym">Clethrionomys glareolus</name>
    <dbReference type="NCBI Taxonomy" id="447135"/>
    <lineage>
        <taxon>Eukaryota</taxon>
        <taxon>Metazoa</taxon>
        <taxon>Chordata</taxon>
        <taxon>Craniata</taxon>
        <taxon>Vertebrata</taxon>
        <taxon>Euteleostomi</taxon>
        <taxon>Mammalia</taxon>
        <taxon>Eutheria</taxon>
        <taxon>Euarchontoglires</taxon>
        <taxon>Glires</taxon>
        <taxon>Rodentia</taxon>
        <taxon>Myomorpha</taxon>
        <taxon>Muroidea</taxon>
        <taxon>Cricetidae</taxon>
        <taxon>Arvicolinae</taxon>
        <taxon>Myodes</taxon>
    </lineage>
</organism>
<dbReference type="EMBL" id="JBBHLL010000037">
    <property type="protein sequence ID" value="KAK7825852.1"/>
    <property type="molecule type" value="Genomic_DNA"/>
</dbReference>
<dbReference type="InterPro" id="IPR048484">
    <property type="entry name" value="LOC400499-like"/>
</dbReference>
<comment type="caution">
    <text evidence="1">The sequence shown here is derived from an EMBL/GenBank/DDBJ whole genome shotgun (WGS) entry which is preliminary data.</text>
</comment>
<evidence type="ECO:0000313" key="1">
    <source>
        <dbReference type="EMBL" id="KAK7825852.1"/>
    </source>
</evidence>
<name>A0AAW0JHB4_MYOGA</name>
<accession>A0AAW0JHB4</accession>
<keyword evidence="2" id="KW-1185">Reference proteome</keyword>
<evidence type="ECO:0000313" key="2">
    <source>
        <dbReference type="Proteomes" id="UP001488838"/>
    </source>
</evidence>
<dbReference type="PANTHER" id="PTHR37860:SF2">
    <property type="entry name" value="VITELLOGENIN DOMAIN-CONTAINING PROTEIN"/>
    <property type="match status" value="1"/>
</dbReference>
<proteinExistence type="predicted"/>
<sequence>MDLVVSTTGRSQSHDRKVKIPVYTEATTYLWVSMVTTLMPGLFHSRRELESAWSAAVQSEVHAENSQGRKVLHCCLKSLQGELSLTAAYQHTKKPPKPYVRLTVLGTGILGQPRGLQLEGELGQLQ</sequence>
<dbReference type="Pfam" id="PF21013">
    <property type="entry name" value="LOC400499"/>
    <property type="match status" value="1"/>
</dbReference>
<dbReference type="PANTHER" id="PTHR37860">
    <property type="entry name" value="AGAP008810-PA"/>
    <property type="match status" value="1"/>
</dbReference>
<dbReference type="AlphaFoldDB" id="A0AAW0JHB4"/>